<evidence type="ECO:0000313" key="3">
    <source>
        <dbReference type="Proteomes" id="UP000002419"/>
    </source>
</evidence>
<name>B3DNU6_BIFLD</name>
<evidence type="ECO:0000259" key="1">
    <source>
        <dbReference type="Pfam" id="PF13391"/>
    </source>
</evidence>
<dbReference type="Pfam" id="PF13391">
    <property type="entry name" value="HNH_2"/>
    <property type="match status" value="1"/>
</dbReference>
<dbReference type="RefSeq" id="WP_011068550.1">
    <property type="nucleotide sequence ID" value="NC_010816.1"/>
</dbReference>
<dbReference type="Proteomes" id="UP000002419">
    <property type="component" value="Chromosome"/>
</dbReference>
<sequence>MNMQSGNRTRGPKWSYDETLATFGLYMMLNQRQRNDKNNPHIAQLAVGLNRTASSVYMKLMNLRAHDPNEHARGVSGLAHSGKLEIQIWKEYQEQSDKLLILALNVYVSFIEKVPLPTQDARNRRTMHSSPTPQKSLVEETTSLLIDAPRPPIVAGQQQTTAPLGSEHETTALSRVNQSYFRNALIANYHDTCCLTGINIDPLLIASHIKPWKVSTGFEKTNAANGLLLNAFHDKAFDRGYMTIDDDYRVHISARVPHNDINDYWMYQFEGRYITLPSSNPPSHEFIEYHQKHVFLTA</sequence>
<proteinExistence type="predicted"/>
<dbReference type="KEGG" id="blj:BLD_1360"/>
<dbReference type="GO" id="GO:0004519">
    <property type="term" value="F:endonuclease activity"/>
    <property type="evidence" value="ECO:0007669"/>
    <property type="project" value="UniProtKB-KW"/>
</dbReference>
<keyword evidence="2" id="KW-0378">Hydrolase</keyword>
<dbReference type="EMBL" id="CP000605">
    <property type="protein sequence ID" value="ACD98805.1"/>
    <property type="molecule type" value="Genomic_DNA"/>
</dbReference>
<evidence type="ECO:0000313" key="2">
    <source>
        <dbReference type="EMBL" id="ACD98805.1"/>
    </source>
</evidence>
<feature type="domain" description="HNH nuclease" evidence="1">
    <location>
        <begin position="193"/>
        <end position="245"/>
    </location>
</feature>
<dbReference type="HOGENOM" id="CLU_1048763_0_0_11"/>
<reference evidence="2 3" key="2">
    <citation type="journal article" date="2008" name="BMC Genomics">
        <title>Comparative genomic analysis of the gut bacterium Bifidobacterium longum reveals loci susceptible to deletion during pure culture growth.</title>
        <authorList>
            <person name="Lee J.H."/>
            <person name="Karamychev V.N."/>
            <person name="Kozyavkin S.A."/>
            <person name="Mills D."/>
            <person name="Pavlov A.R."/>
            <person name="Pavlova N.V."/>
            <person name="Polouchine N.N."/>
            <person name="Richardson P.M."/>
            <person name="Shakhova V.V."/>
            <person name="Slesarev A.I."/>
            <person name="Weimer B."/>
            <person name="O'Sullivan D.J."/>
        </authorList>
    </citation>
    <scope>NUCLEOTIDE SEQUENCE [LARGE SCALE GENOMIC DNA]</scope>
    <source>
        <strain evidence="2 3">DJO10A</strain>
    </source>
</reference>
<gene>
    <name evidence="2" type="ordered locus">BLD_1360</name>
</gene>
<organism evidence="2 3">
    <name type="scientific">Bifidobacterium longum (strain DJO10A)</name>
    <dbReference type="NCBI Taxonomy" id="205913"/>
    <lineage>
        <taxon>Bacteria</taxon>
        <taxon>Bacillati</taxon>
        <taxon>Actinomycetota</taxon>
        <taxon>Actinomycetes</taxon>
        <taxon>Bifidobacteriales</taxon>
        <taxon>Bifidobacteriaceae</taxon>
        <taxon>Bifidobacterium</taxon>
    </lineage>
</organism>
<keyword evidence="2" id="KW-0540">Nuclease</keyword>
<dbReference type="AlphaFoldDB" id="B3DNU6"/>
<reference evidence="2 3" key="1">
    <citation type="journal article" date="2006" name="Appl. Environ. Microbiol.">
        <title>Sequence analysis of two cryptic plasmids from Bifidobacterium longum DJO10A and construction of a shuttle cloning vector.</title>
        <authorList>
            <person name="Lee J.H."/>
            <person name="O'Sullivan D.J."/>
        </authorList>
    </citation>
    <scope>NUCLEOTIDE SEQUENCE [LARGE SCALE GENOMIC DNA]</scope>
    <source>
        <strain evidence="2 3">DJO10A</strain>
    </source>
</reference>
<accession>B3DNU6</accession>
<protein>
    <submittedName>
        <fullName evidence="2">Hypothetical restriction endonuclease</fullName>
    </submittedName>
</protein>
<dbReference type="InterPro" id="IPR003615">
    <property type="entry name" value="HNH_nuc"/>
</dbReference>
<keyword evidence="2" id="KW-0255">Endonuclease</keyword>